<evidence type="ECO:0000313" key="1">
    <source>
        <dbReference type="EMBL" id="MCB5496121.1"/>
    </source>
</evidence>
<dbReference type="EMBL" id="JAJBNC010000410">
    <property type="protein sequence ID" value="MCB5496121.1"/>
    <property type="molecule type" value="Genomic_DNA"/>
</dbReference>
<evidence type="ECO:0008006" key="3">
    <source>
        <dbReference type="Google" id="ProtNLM"/>
    </source>
</evidence>
<feature type="non-terminal residue" evidence="1">
    <location>
        <position position="78"/>
    </location>
</feature>
<sequence length="78" mass="8798">DSRSIDGRIGFNYDFNEYHSIGVRYDLSNALHTDMFTAFDSEIQADGLPYDILYSTIAADAKSQPEHQLNIYYAGQIG</sequence>
<comment type="caution">
    <text evidence="1">The sequence shown here is derived from an EMBL/GenBank/DDBJ whole genome shotgun (WGS) entry which is preliminary data.</text>
</comment>
<accession>A0AAJ1B1K4</accession>
<organism evidence="1 2">
    <name type="scientific">Mediterraneibacter gnavus</name>
    <name type="common">Ruminococcus gnavus</name>
    <dbReference type="NCBI Taxonomy" id="33038"/>
    <lineage>
        <taxon>Bacteria</taxon>
        <taxon>Bacillati</taxon>
        <taxon>Bacillota</taxon>
        <taxon>Clostridia</taxon>
        <taxon>Lachnospirales</taxon>
        <taxon>Lachnospiraceae</taxon>
        <taxon>Mediterraneibacter</taxon>
    </lineage>
</organism>
<reference evidence="1" key="1">
    <citation type="submission" date="2021-10" db="EMBL/GenBank/DDBJ databases">
        <title>Collection of gut derived symbiotic bacterial strains cultured from healthy donors.</title>
        <authorList>
            <person name="Lin H."/>
            <person name="Littmann E."/>
            <person name="Claire K."/>
            <person name="Pamer E."/>
        </authorList>
    </citation>
    <scope>NUCLEOTIDE SEQUENCE</scope>
    <source>
        <strain evidence="1">MSK.23.4</strain>
    </source>
</reference>
<dbReference type="AlphaFoldDB" id="A0AAJ1B1K4"/>
<evidence type="ECO:0000313" key="2">
    <source>
        <dbReference type="Proteomes" id="UP001297422"/>
    </source>
</evidence>
<name>A0AAJ1B1K4_MEDGN</name>
<feature type="non-terminal residue" evidence="1">
    <location>
        <position position="1"/>
    </location>
</feature>
<protein>
    <recommendedName>
        <fullName evidence="3">TonB-dependent receptor</fullName>
    </recommendedName>
</protein>
<proteinExistence type="predicted"/>
<dbReference type="RefSeq" id="WP_226973612.1">
    <property type="nucleotide sequence ID" value="NZ_JAJBNC010000410.1"/>
</dbReference>
<gene>
    <name evidence="1" type="ORF">LIQ10_20785</name>
</gene>
<dbReference type="Proteomes" id="UP001297422">
    <property type="component" value="Unassembled WGS sequence"/>
</dbReference>